<keyword evidence="2" id="KW-0560">Oxidoreductase</keyword>
<keyword evidence="4" id="KW-1185">Reference proteome</keyword>
<sequence length="232" mass="25999">MQKNILITGCSSGLGLALTNFYLQKGFKVFGISRNRPNIEDKNFTHFSFDLSKISEIKKNLTTILSDVHKFETVYLNAGMLGKIKLLKDLTIEKLNKVYSLNVYANKELLDIFMTLEVKNIIIISSGASKNGYIGWGAYSLSKAGVNILVNLYSNEMKNTKILAVAPGVIKTPMTDFIRFELDETIFPSVKKLNNGIIQTPQETAEKLDNLISKIDLFTTGSYVDIREVELN</sequence>
<gene>
    <name evidence="3" type="ORF">ADFLV_1146</name>
</gene>
<reference evidence="3 4" key="1">
    <citation type="submission" date="2020-05" db="EMBL/GenBank/DDBJ databases">
        <title>Complete genome sequencing of Campylobacter and Arcobacter type strains.</title>
        <authorList>
            <person name="Miller W.G."/>
            <person name="Yee E."/>
        </authorList>
    </citation>
    <scope>NUCLEOTIDE SEQUENCE [LARGE SCALE GENOMIC DNA]</scope>
    <source>
        <strain evidence="3 4">LMG 25694</strain>
    </source>
</reference>
<protein>
    <submittedName>
        <fullName evidence="3">Short-chain dehydrogenase/reductase</fullName>
    </submittedName>
</protein>
<dbReference type="Pfam" id="PF00106">
    <property type="entry name" value="adh_short"/>
    <property type="match status" value="1"/>
</dbReference>
<dbReference type="InterPro" id="IPR036291">
    <property type="entry name" value="NAD(P)-bd_dom_sf"/>
</dbReference>
<dbReference type="GO" id="GO:0050664">
    <property type="term" value="F:oxidoreductase activity, acting on NAD(P)H, oxygen as acceptor"/>
    <property type="evidence" value="ECO:0007669"/>
    <property type="project" value="TreeGrafter"/>
</dbReference>
<evidence type="ECO:0000313" key="3">
    <source>
        <dbReference type="EMBL" id="QKF77179.1"/>
    </source>
</evidence>
<dbReference type="AlphaFoldDB" id="A0AAE7E738"/>
<evidence type="ECO:0000313" key="4">
    <source>
        <dbReference type="Proteomes" id="UP000503313"/>
    </source>
</evidence>
<dbReference type="Proteomes" id="UP000503313">
    <property type="component" value="Chromosome"/>
</dbReference>
<dbReference type="PANTHER" id="PTHR43008">
    <property type="entry name" value="BENZIL REDUCTASE"/>
    <property type="match status" value="1"/>
</dbReference>
<evidence type="ECO:0000256" key="1">
    <source>
        <dbReference type="ARBA" id="ARBA00006484"/>
    </source>
</evidence>
<dbReference type="PANTHER" id="PTHR43008:SF4">
    <property type="entry name" value="CHAIN DEHYDROGENASE, PUTATIVE (AFU_ORTHOLOGUE AFUA_4G08710)-RELATED"/>
    <property type="match status" value="1"/>
</dbReference>
<name>A0AAE7E738_9BACT</name>
<accession>A0AAE7E738</accession>
<dbReference type="Gene3D" id="3.40.50.720">
    <property type="entry name" value="NAD(P)-binding Rossmann-like Domain"/>
    <property type="match status" value="1"/>
</dbReference>
<comment type="similarity">
    <text evidence="1">Belongs to the short-chain dehydrogenases/reductases (SDR) family.</text>
</comment>
<dbReference type="EMBL" id="CP053835">
    <property type="protein sequence ID" value="QKF77179.1"/>
    <property type="molecule type" value="Genomic_DNA"/>
</dbReference>
<dbReference type="PRINTS" id="PR00081">
    <property type="entry name" value="GDHRDH"/>
</dbReference>
<dbReference type="RefSeq" id="WP_129011099.1">
    <property type="nucleotide sequence ID" value="NZ_CP053835.1"/>
</dbReference>
<dbReference type="InterPro" id="IPR002347">
    <property type="entry name" value="SDR_fam"/>
</dbReference>
<dbReference type="KEGG" id="adz:ADFLV_1146"/>
<evidence type="ECO:0000256" key="2">
    <source>
        <dbReference type="ARBA" id="ARBA00023002"/>
    </source>
</evidence>
<dbReference type="SUPFAM" id="SSF51735">
    <property type="entry name" value="NAD(P)-binding Rossmann-fold domains"/>
    <property type="match status" value="1"/>
</dbReference>
<organism evidence="3 4">
    <name type="scientific">Arcobacter defluvii</name>
    <dbReference type="NCBI Taxonomy" id="873191"/>
    <lineage>
        <taxon>Bacteria</taxon>
        <taxon>Pseudomonadati</taxon>
        <taxon>Campylobacterota</taxon>
        <taxon>Epsilonproteobacteria</taxon>
        <taxon>Campylobacterales</taxon>
        <taxon>Arcobacteraceae</taxon>
        <taxon>Arcobacter</taxon>
    </lineage>
</organism>
<proteinExistence type="inferred from homology"/>